<accession>A0A381JSV0</accession>
<evidence type="ECO:0000313" key="4">
    <source>
        <dbReference type="Proteomes" id="UP000255231"/>
    </source>
</evidence>
<dbReference type="Proteomes" id="UP000255231">
    <property type="component" value="Unassembled WGS sequence"/>
</dbReference>
<evidence type="ECO:0000313" key="2">
    <source>
        <dbReference type="EMBL" id="SUY54010.1"/>
    </source>
</evidence>
<sequence length="210" mass="24913">MKQDVVAIIIQFEKIRLDYKEIYFKNNLSDKKFDGQFINHVDKTIIFLNLNLQNFADNILNKQIFDRILPTDSINDYNSVLQNYYTQTKSSFIYNFVSIVENYFRNIYNVIFPNNKTRQITISKILKDIFNYFGIAESDEWNALSILLKIRNTIHNNGYYCSKNEVINYKRYIITFINGQPHTAAHFEILADILVDIKNLFLIIHSKIKI</sequence>
<evidence type="ECO:0000313" key="1">
    <source>
        <dbReference type="EMBL" id="SIR32616.1"/>
    </source>
</evidence>
<protein>
    <recommendedName>
        <fullName evidence="5">RiboL-PSP-HEPN domain-containing protein</fullName>
    </recommendedName>
</protein>
<dbReference type="EMBL" id="FTMF01000018">
    <property type="protein sequence ID" value="SIR32616.1"/>
    <property type="molecule type" value="Genomic_DNA"/>
</dbReference>
<name>A0A381JSV0_9FLAO</name>
<dbReference type="AlphaFoldDB" id="A0A381JSV0"/>
<dbReference type="EMBL" id="UFVS01000003">
    <property type="protein sequence ID" value="SUY54010.1"/>
    <property type="molecule type" value="Genomic_DNA"/>
</dbReference>
<evidence type="ECO:0008006" key="5">
    <source>
        <dbReference type="Google" id="ProtNLM"/>
    </source>
</evidence>
<keyword evidence="3" id="KW-1185">Reference proteome</keyword>
<evidence type="ECO:0000313" key="3">
    <source>
        <dbReference type="Proteomes" id="UP000185725"/>
    </source>
</evidence>
<proteinExistence type="predicted"/>
<reference evidence="2 4" key="2">
    <citation type="submission" date="2018-06" db="EMBL/GenBank/DDBJ databases">
        <authorList>
            <consortium name="Pathogen Informatics"/>
            <person name="Doyle S."/>
        </authorList>
    </citation>
    <scope>NUCLEOTIDE SEQUENCE [LARGE SCALE GENOMIC DNA]</scope>
    <source>
        <strain evidence="2 4">NCTC13560</strain>
    </source>
</reference>
<dbReference type="RefSeq" id="WP_076562738.1">
    <property type="nucleotide sequence ID" value="NZ_CP033929.1"/>
</dbReference>
<gene>
    <name evidence="2" type="ORF">NCTC13560_03975</name>
    <name evidence="1" type="ORF">SAMN05421682_11817</name>
</gene>
<dbReference type="KEGG" id="cil:EG358_16785"/>
<reference evidence="1 3" key="1">
    <citation type="submission" date="2017-01" db="EMBL/GenBank/DDBJ databases">
        <authorList>
            <person name="Varghese N."/>
            <person name="Submissions S."/>
        </authorList>
    </citation>
    <scope>NUCLEOTIDE SEQUENCE [LARGE SCALE GENOMIC DNA]</scope>
    <source>
        <strain evidence="1 3">ATCC 27950</strain>
    </source>
</reference>
<organism evidence="2 4">
    <name type="scientific">Chryseobacterium indoltheticum</name>
    <dbReference type="NCBI Taxonomy" id="254"/>
    <lineage>
        <taxon>Bacteria</taxon>
        <taxon>Pseudomonadati</taxon>
        <taxon>Bacteroidota</taxon>
        <taxon>Flavobacteriia</taxon>
        <taxon>Flavobacteriales</taxon>
        <taxon>Weeksellaceae</taxon>
        <taxon>Chryseobacterium group</taxon>
        <taxon>Chryseobacterium</taxon>
    </lineage>
</organism>
<dbReference type="GeneID" id="303675360"/>
<dbReference type="Proteomes" id="UP000185725">
    <property type="component" value="Unassembled WGS sequence"/>
</dbReference>
<dbReference type="OrthoDB" id="1493903at2"/>